<dbReference type="STRING" id="416943.SAMN05445871_6270"/>
<protein>
    <submittedName>
        <fullName evidence="4">Major type 1 subunit fimbrin (Pilin)</fullName>
    </submittedName>
</protein>
<dbReference type="PANTHER" id="PTHR33420:SF3">
    <property type="entry name" value="FIMBRIAL SUBUNIT ELFA"/>
    <property type="match status" value="1"/>
</dbReference>
<dbReference type="InterPro" id="IPR008966">
    <property type="entry name" value="Adhesion_dom_sf"/>
</dbReference>
<evidence type="ECO:0000256" key="2">
    <source>
        <dbReference type="SAM" id="SignalP"/>
    </source>
</evidence>
<gene>
    <name evidence="4" type="ORF">SAMN05192542_1106</name>
</gene>
<evidence type="ECO:0000313" key="4">
    <source>
        <dbReference type="EMBL" id="SEL59515.1"/>
    </source>
</evidence>
<evidence type="ECO:0000256" key="1">
    <source>
        <dbReference type="ARBA" id="ARBA00022729"/>
    </source>
</evidence>
<dbReference type="Proteomes" id="UP000199120">
    <property type="component" value="Unassembled WGS sequence"/>
</dbReference>
<dbReference type="PANTHER" id="PTHR33420">
    <property type="entry name" value="FIMBRIAL SUBUNIT ELFA-RELATED"/>
    <property type="match status" value="1"/>
</dbReference>
<dbReference type="Pfam" id="PF00419">
    <property type="entry name" value="Fimbrial"/>
    <property type="match status" value="1"/>
</dbReference>
<keyword evidence="5" id="KW-1185">Reference proteome</keyword>
<dbReference type="InterPro" id="IPR036937">
    <property type="entry name" value="Adhesion_dom_fimbrial_sf"/>
</dbReference>
<dbReference type="InterPro" id="IPR000259">
    <property type="entry name" value="Adhesion_dom_fimbrial"/>
</dbReference>
<name>A0A1H7RHD0_9BURK</name>
<feature type="chain" id="PRO_5030029221" evidence="2">
    <location>
        <begin position="24"/>
        <end position="185"/>
    </location>
</feature>
<keyword evidence="1 2" id="KW-0732">Signal</keyword>
<evidence type="ECO:0000313" key="5">
    <source>
        <dbReference type="Proteomes" id="UP000199120"/>
    </source>
</evidence>
<dbReference type="GO" id="GO:0043709">
    <property type="term" value="P:cell adhesion involved in single-species biofilm formation"/>
    <property type="evidence" value="ECO:0007669"/>
    <property type="project" value="TreeGrafter"/>
</dbReference>
<dbReference type="EMBL" id="FOAJ01000010">
    <property type="protein sequence ID" value="SEL59515.1"/>
    <property type="molecule type" value="Genomic_DNA"/>
</dbReference>
<organism evidence="4 5">
    <name type="scientific">Paraburkholderia caballeronis</name>
    <dbReference type="NCBI Taxonomy" id="416943"/>
    <lineage>
        <taxon>Bacteria</taxon>
        <taxon>Pseudomonadati</taxon>
        <taxon>Pseudomonadota</taxon>
        <taxon>Betaproteobacteria</taxon>
        <taxon>Burkholderiales</taxon>
        <taxon>Burkholderiaceae</taxon>
        <taxon>Paraburkholderia</taxon>
    </lineage>
</organism>
<evidence type="ECO:0000259" key="3">
    <source>
        <dbReference type="Pfam" id="PF00419"/>
    </source>
</evidence>
<dbReference type="RefSeq" id="WP_090552998.1">
    <property type="nucleotide sequence ID" value="NZ_FNSR01000003.1"/>
</dbReference>
<dbReference type="SUPFAM" id="SSF49401">
    <property type="entry name" value="Bacterial adhesins"/>
    <property type="match status" value="1"/>
</dbReference>
<feature type="signal peptide" evidence="2">
    <location>
        <begin position="1"/>
        <end position="23"/>
    </location>
</feature>
<dbReference type="InterPro" id="IPR050263">
    <property type="entry name" value="Bact_Fimbrial_Adh_Pro"/>
</dbReference>
<proteinExistence type="predicted"/>
<dbReference type="OrthoDB" id="9033056at2"/>
<dbReference type="AlphaFoldDB" id="A0A1H7RHD0"/>
<dbReference type="GO" id="GO:0009289">
    <property type="term" value="C:pilus"/>
    <property type="evidence" value="ECO:0007669"/>
    <property type="project" value="InterPro"/>
</dbReference>
<feature type="domain" description="Fimbrial-type adhesion" evidence="3">
    <location>
        <begin position="31"/>
        <end position="184"/>
    </location>
</feature>
<accession>A0A1H7RHD0</accession>
<dbReference type="Gene3D" id="2.60.40.1090">
    <property type="entry name" value="Fimbrial-type adhesion domain"/>
    <property type="match status" value="1"/>
</dbReference>
<sequence>MNRKIIASTLALAAIGLSTSAFATGPQTGQIQITGKVVDTTCSVDAASQNVTVTLPTVDKSSLSSAASSAALTPFAITVDGCAQTDGADTVSVAFVPDSNVDANGNLLNQAAGGAQNVAVQILDNSRNVVNVNTDTVTAQQARGSSTDVAGAPVTLQYYAQYYSALGGTTAGAVSALANFQLVYK</sequence>
<reference evidence="5" key="1">
    <citation type="submission" date="2016-10" db="EMBL/GenBank/DDBJ databases">
        <authorList>
            <person name="Varghese N."/>
            <person name="Submissions S."/>
        </authorList>
    </citation>
    <scope>NUCLEOTIDE SEQUENCE [LARGE SCALE GENOMIC DNA]</scope>
    <source>
        <strain evidence="5">LMG 26416</strain>
    </source>
</reference>